<evidence type="ECO:0000256" key="8">
    <source>
        <dbReference type="SAM" id="Phobius"/>
    </source>
</evidence>
<feature type="transmembrane region" description="Helical" evidence="8">
    <location>
        <begin position="164"/>
        <end position="185"/>
    </location>
</feature>
<feature type="transmembrane region" description="Helical" evidence="8">
    <location>
        <begin position="139"/>
        <end position="158"/>
    </location>
</feature>
<comment type="similarity">
    <text evidence="7">Belongs to the glycosyltransferase 87 family.</text>
</comment>
<protein>
    <recommendedName>
        <fullName evidence="11">DUF2029 domain-containing protein</fullName>
    </recommendedName>
</protein>
<comment type="caution">
    <text evidence="9">The sequence shown here is derived from an EMBL/GenBank/DDBJ whole genome shotgun (WGS) entry which is preliminary data.</text>
</comment>
<evidence type="ECO:0000256" key="6">
    <source>
        <dbReference type="ARBA" id="ARBA00023136"/>
    </source>
</evidence>
<dbReference type="OrthoDB" id="8096476at2"/>
<evidence type="ECO:0000256" key="7">
    <source>
        <dbReference type="ARBA" id="ARBA00024033"/>
    </source>
</evidence>
<evidence type="ECO:0000256" key="1">
    <source>
        <dbReference type="ARBA" id="ARBA00004651"/>
    </source>
</evidence>
<dbReference type="InterPro" id="IPR018584">
    <property type="entry name" value="GT87"/>
</dbReference>
<sequence>MKTQPLFSKEQWAGYALWAILFVVICLMIAHNPTQRTVSLAYIQAAERFIEKAPLYEKEGIHGFLYFPHFALFFCPFAFLAPLPREILWRLFSLGLFIGAIQKVSSSFFPLLKPKAFLYFSLLVMVSAMASLRNGQTNLALAAVLLLAFVSCGEKKWIQAAFFFFISLILKPIALYPFLYAAFFFPAFRKTALATILLFILFPFLFSLNDLHYVYEQYLLFFKRMLTVSQPTEANFADIQGLLFAFNVKLSSSLSLLIRLLGAIGTILLGMAFDKKNPSLFSVLLYSFSTAYLLLFNPRTELNSYVFLGLSMAFFSLYFLSTEKKQKAAFLFILLTPLLGIEALGGTFVRLGLWLKPAICLFVQSLLVFLLIKKRLCCPLPSNPDREPPFL</sequence>
<feature type="transmembrane region" description="Helical" evidence="8">
    <location>
        <begin position="12"/>
        <end position="30"/>
    </location>
</feature>
<dbReference type="GO" id="GO:0016758">
    <property type="term" value="F:hexosyltransferase activity"/>
    <property type="evidence" value="ECO:0007669"/>
    <property type="project" value="InterPro"/>
</dbReference>
<keyword evidence="4 8" id="KW-0812">Transmembrane</keyword>
<evidence type="ECO:0000256" key="2">
    <source>
        <dbReference type="ARBA" id="ARBA00022475"/>
    </source>
</evidence>
<dbReference type="Proteomes" id="UP000297713">
    <property type="component" value="Unassembled WGS sequence"/>
</dbReference>
<feature type="transmembrane region" description="Helical" evidence="8">
    <location>
        <begin position="192"/>
        <end position="215"/>
    </location>
</feature>
<evidence type="ECO:0000256" key="5">
    <source>
        <dbReference type="ARBA" id="ARBA00022989"/>
    </source>
</evidence>
<keyword evidence="5 8" id="KW-1133">Transmembrane helix</keyword>
<keyword evidence="2" id="KW-1003">Cell membrane</keyword>
<organism evidence="9 10">
    <name type="scientific">Methylacidiphilum caldifontis</name>
    <dbReference type="NCBI Taxonomy" id="2795386"/>
    <lineage>
        <taxon>Bacteria</taxon>
        <taxon>Pseudomonadati</taxon>
        <taxon>Verrucomicrobiota</taxon>
        <taxon>Methylacidiphilae</taxon>
        <taxon>Methylacidiphilales</taxon>
        <taxon>Methylacidiphilaceae</taxon>
        <taxon>Methylacidiphilum (ex Ratnadevi et al. 2023)</taxon>
    </lineage>
</organism>
<keyword evidence="3" id="KW-0808">Transferase</keyword>
<evidence type="ECO:0008006" key="11">
    <source>
        <dbReference type="Google" id="ProtNLM"/>
    </source>
</evidence>
<proteinExistence type="inferred from homology"/>
<feature type="transmembrane region" description="Helical" evidence="8">
    <location>
        <begin position="256"/>
        <end position="273"/>
    </location>
</feature>
<feature type="transmembrane region" description="Helical" evidence="8">
    <location>
        <begin position="302"/>
        <end position="321"/>
    </location>
</feature>
<dbReference type="RefSeq" id="WP_134439855.1">
    <property type="nucleotide sequence ID" value="NZ_LXQC01000136.1"/>
</dbReference>
<feature type="transmembrane region" description="Helical" evidence="8">
    <location>
        <begin position="87"/>
        <end position="104"/>
    </location>
</feature>
<accession>A0A4Y8PCE1</accession>
<dbReference type="EMBL" id="LXQC01000136">
    <property type="protein sequence ID" value="TFE68906.1"/>
    <property type="molecule type" value="Genomic_DNA"/>
</dbReference>
<dbReference type="AlphaFoldDB" id="A0A4Y8PCE1"/>
<feature type="transmembrane region" description="Helical" evidence="8">
    <location>
        <begin position="61"/>
        <end position="80"/>
    </location>
</feature>
<keyword evidence="6 8" id="KW-0472">Membrane</keyword>
<feature type="transmembrane region" description="Helical" evidence="8">
    <location>
        <begin position="328"/>
        <end position="348"/>
    </location>
</feature>
<gene>
    <name evidence="9" type="ORF">A7Q10_07355</name>
</gene>
<evidence type="ECO:0000256" key="4">
    <source>
        <dbReference type="ARBA" id="ARBA00022692"/>
    </source>
</evidence>
<dbReference type="Pfam" id="PF09594">
    <property type="entry name" value="GT87"/>
    <property type="match status" value="1"/>
</dbReference>
<keyword evidence="10" id="KW-1185">Reference proteome</keyword>
<evidence type="ECO:0000256" key="3">
    <source>
        <dbReference type="ARBA" id="ARBA00022679"/>
    </source>
</evidence>
<evidence type="ECO:0000313" key="10">
    <source>
        <dbReference type="Proteomes" id="UP000297713"/>
    </source>
</evidence>
<dbReference type="GO" id="GO:0005886">
    <property type="term" value="C:plasma membrane"/>
    <property type="evidence" value="ECO:0007669"/>
    <property type="project" value="UniProtKB-SubCell"/>
</dbReference>
<feature type="transmembrane region" description="Helical" evidence="8">
    <location>
        <begin position="354"/>
        <end position="372"/>
    </location>
</feature>
<evidence type="ECO:0000313" key="9">
    <source>
        <dbReference type="EMBL" id="TFE68906.1"/>
    </source>
</evidence>
<reference evidence="9 10" key="1">
    <citation type="submission" date="2016-05" db="EMBL/GenBank/DDBJ databases">
        <title>Diversity and Homogeneity among Thermoacidophilic Verrucomicrobia Methanotrophs Linked with Geographical Origin.</title>
        <authorList>
            <person name="Erikstad H.-A."/>
            <person name="Smestad N.B."/>
            <person name="Ceballos R.M."/>
            <person name="Birkeland N.-K."/>
        </authorList>
    </citation>
    <scope>NUCLEOTIDE SEQUENCE [LARGE SCALE GENOMIC DNA]</scope>
    <source>
        <strain evidence="9 10">Phi</strain>
    </source>
</reference>
<name>A0A4Y8PCE1_9BACT</name>
<comment type="subcellular location">
    <subcellularLocation>
        <location evidence="1">Cell membrane</location>
        <topology evidence="1">Multi-pass membrane protein</topology>
    </subcellularLocation>
</comment>